<feature type="region of interest" description="Disordered" evidence="2">
    <location>
        <begin position="1"/>
        <end position="32"/>
    </location>
</feature>
<organism evidence="3">
    <name type="scientific">Cladocopium goreaui</name>
    <dbReference type="NCBI Taxonomy" id="2562237"/>
    <lineage>
        <taxon>Eukaryota</taxon>
        <taxon>Sar</taxon>
        <taxon>Alveolata</taxon>
        <taxon>Dinophyceae</taxon>
        <taxon>Suessiales</taxon>
        <taxon>Symbiodiniaceae</taxon>
        <taxon>Cladocopium</taxon>
    </lineage>
</organism>
<dbReference type="Proteomes" id="UP001152797">
    <property type="component" value="Unassembled WGS sequence"/>
</dbReference>
<dbReference type="OrthoDB" id="421612at2759"/>
<sequence>MSWGPSRTSGESSSPPKPQRSVSPLQRSEVAGRVAKTAAVVNAMKRSVSPLSRATSSAQAIGRAVKAAAAANAIARSASPRSALVGDWTDPKKLKEIAKDLQRQLQRKESDALRLNDRVQKLVALRDEQLIESQAERKRLHYALEQEEVEVQRLKGKSSELEALAAEMAARRVDQQELQMRMHCKDCAEERRQKAELMADCQRLRTEVMEFDAMKIQMQRLRSNQDRMRDQLVDDMRALIAHHSESSPVNLVNAAETSPREASARPAYRAPPSVYAADVLPDDFGVARVKWAR</sequence>
<keyword evidence="1" id="KW-0175">Coiled coil</keyword>
<name>A0A9P1M3C9_9DINO</name>
<proteinExistence type="predicted"/>
<evidence type="ECO:0000256" key="2">
    <source>
        <dbReference type="SAM" id="MobiDB-lite"/>
    </source>
</evidence>
<dbReference type="EMBL" id="CAMXCT020006689">
    <property type="protein sequence ID" value="CAL1171729.1"/>
    <property type="molecule type" value="Genomic_DNA"/>
</dbReference>
<accession>A0A9P1M3C9</accession>
<evidence type="ECO:0000256" key="1">
    <source>
        <dbReference type="SAM" id="Coils"/>
    </source>
</evidence>
<reference evidence="3" key="1">
    <citation type="submission" date="2022-10" db="EMBL/GenBank/DDBJ databases">
        <authorList>
            <person name="Chen Y."/>
            <person name="Dougan E. K."/>
            <person name="Chan C."/>
            <person name="Rhodes N."/>
            <person name="Thang M."/>
        </authorList>
    </citation>
    <scope>NUCLEOTIDE SEQUENCE</scope>
</reference>
<protein>
    <submittedName>
        <fullName evidence="3">Uncharacterized protein</fullName>
    </submittedName>
</protein>
<reference evidence="4 5" key="2">
    <citation type="submission" date="2024-05" db="EMBL/GenBank/DDBJ databases">
        <authorList>
            <person name="Chen Y."/>
            <person name="Shah S."/>
            <person name="Dougan E. K."/>
            <person name="Thang M."/>
            <person name="Chan C."/>
        </authorList>
    </citation>
    <scope>NUCLEOTIDE SEQUENCE [LARGE SCALE GENOMIC DNA]</scope>
</reference>
<evidence type="ECO:0000313" key="4">
    <source>
        <dbReference type="EMBL" id="CAL4805666.1"/>
    </source>
</evidence>
<feature type="compositionally biased region" description="Polar residues" evidence="2">
    <location>
        <begin position="1"/>
        <end position="26"/>
    </location>
</feature>
<gene>
    <name evidence="3" type="ORF">C1SCF055_LOCUS42927</name>
</gene>
<dbReference type="EMBL" id="CAMXCT010006689">
    <property type="protein sequence ID" value="CAI4018354.1"/>
    <property type="molecule type" value="Genomic_DNA"/>
</dbReference>
<evidence type="ECO:0000313" key="3">
    <source>
        <dbReference type="EMBL" id="CAI4018354.1"/>
    </source>
</evidence>
<keyword evidence="5" id="KW-1185">Reference proteome</keyword>
<comment type="caution">
    <text evidence="3">The sequence shown here is derived from an EMBL/GenBank/DDBJ whole genome shotgun (WGS) entry which is preliminary data.</text>
</comment>
<feature type="coiled-coil region" evidence="1">
    <location>
        <begin position="144"/>
        <end position="231"/>
    </location>
</feature>
<dbReference type="EMBL" id="CAMXCT030006689">
    <property type="protein sequence ID" value="CAL4805666.1"/>
    <property type="molecule type" value="Genomic_DNA"/>
</dbReference>
<dbReference type="AlphaFoldDB" id="A0A9P1M3C9"/>
<evidence type="ECO:0000313" key="5">
    <source>
        <dbReference type="Proteomes" id="UP001152797"/>
    </source>
</evidence>